<evidence type="ECO:0000313" key="3">
    <source>
        <dbReference type="Proteomes" id="UP000566819"/>
    </source>
</evidence>
<keyword evidence="3" id="KW-1185">Reference proteome</keyword>
<proteinExistence type="predicted"/>
<accession>A0A8H4VWY6</accession>
<dbReference type="AlphaFoldDB" id="A0A8H4VWY6"/>
<reference evidence="2 3" key="1">
    <citation type="submission" date="2020-03" db="EMBL/GenBank/DDBJ databases">
        <title>Draft Genome Sequence of Cudoniella acicularis.</title>
        <authorList>
            <person name="Buettner E."/>
            <person name="Kellner H."/>
        </authorList>
    </citation>
    <scope>NUCLEOTIDE SEQUENCE [LARGE SCALE GENOMIC DNA]</scope>
    <source>
        <strain evidence="2 3">DSM 108380</strain>
    </source>
</reference>
<name>A0A8H4VWY6_9HELO</name>
<comment type="caution">
    <text evidence="2">The sequence shown here is derived from an EMBL/GenBank/DDBJ whole genome shotgun (WGS) entry which is preliminary data.</text>
</comment>
<gene>
    <name evidence="2" type="ORF">G7Y89_g12503</name>
</gene>
<evidence type="ECO:0000256" key="1">
    <source>
        <dbReference type="SAM" id="MobiDB-lite"/>
    </source>
</evidence>
<dbReference type="OrthoDB" id="5426982at2759"/>
<sequence length="530" mass="60257">MSDSNPWDQTFFDDPLLPSVENETGWEALFSIQPETPGLLFPSEDIWSYSLSEGLDSIFQNEQIVAPSPITVQATAAEILHHATDSPAVQANPLAPDLRPSALATPPQSYLTSTRALLTDGIESMGSITAHSDEKLQPTKRVFDDFILTFSTNEDAALEPRKRQAFTSERHLLREGQSKDVIRSLPKWNQPTPQTVYIRFCPHSSREDLRLEVHNYSETMNDVEEMVTFTGSSTSLNGARFSKISTPKYAILHHSLPSVTKLEEWVQRQGNHLMPIPSPAERLFTSFRILLDTYCNIKPDLPSREFSKAALRITHLYECLRKLFAQKTQPQMPASYISKAALVQIALVAKQGIAESELIILSELDNFVQRSKRPSKESELPIWAGVWVLILLYRDIGRRCQQMDRSHYFPRFESTIYLAKQMVNALTSTYNLLFGNKSPSSINWETEENFRRIRRNNELRACLNTIKEHTRTFFYQSLELGDYDSTIKKLIVEEEEHLLALAPPMPLRSDLESDSSLPECDCDEDPGMGL</sequence>
<feature type="compositionally biased region" description="Acidic residues" evidence="1">
    <location>
        <begin position="520"/>
        <end position="530"/>
    </location>
</feature>
<feature type="region of interest" description="Disordered" evidence="1">
    <location>
        <begin position="508"/>
        <end position="530"/>
    </location>
</feature>
<dbReference type="Proteomes" id="UP000566819">
    <property type="component" value="Unassembled WGS sequence"/>
</dbReference>
<evidence type="ECO:0000313" key="2">
    <source>
        <dbReference type="EMBL" id="KAF4625661.1"/>
    </source>
</evidence>
<dbReference type="EMBL" id="JAAMPI010001324">
    <property type="protein sequence ID" value="KAF4625661.1"/>
    <property type="molecule type" value="Genomic_DNA"/>
</dbReference>
<organism evidence="2 3">
    <name type="scientific">Cudoniella acicularis</name>
    <dbReference type="NCBI Taxonomy" id="354080"/>
    <lineage>
        <taxon>Eukaryota</taxon>
        <taxon>Fungi</taxon>
        <taxon>Dikarya</taxon>
        <taxon>Ascomycota</taxon>
        <taxon>Pezizomycotina</taxon>
        <taxon>Leotiomycetes</taxon>
        <taxon>Helotiales</taxon>
        <taxon>Tricladiaceae</taxon>
        <taxon>Cudoniella</taxon>
    </lineage>
</organism>
<protein>
    <submittedName>
        <fullName evidence="2">Uncharacterized protein</fullName>
    </submittedName>
</protein>